<evidence type="ECO:0000313" key="2">
    <source>
        <dbReference type="EMBL" id="MDN5216458.1"/>
    </source>
</evidence>
<keyword evidence="1" id="KW-0472">Membrane</keyword>
<dbReference type="RefSeq" id="WP_346761795.1">
    <property type="nucleotide sequence ID" value="NZ_JAUJEB010000009.1"/>
</dbReference>
<keyword evidence="3" id="KW-1185">Reference proteome</keyword>
<evidence type="ECO:0000256" key="1">
    <source>
        <dbReference type="SAM" id="Phobius"/>
    </source>
</evidence>
<dbReference type="Proteomes" id="UP001172083">
    <property type="component" value="Unassembled WGS sequence"/>
</dbReference>
<accession>A0ABT8LFW1</accession>
<keyword evidence="1" id="KW-1133">Transmembrane helix</keyword>
<dbReference type="PANTHER" id="PTHR30441:SF8">
    <property type="entry name" value="DUF748 DOMAIN-CONTAINING PROTEIN"/>
    <property type="match status" value="1"/>
</dbReference>
<organism evidence="2 3">
    <name type="scientific">Agaribacillus aureus</name>
    <dbReference type="NCBI Taxonomy" id="3051825"/>
    <lineage>
        <taxon>Bacteria</taxon>
        <taxon>Pseudomonadati</taxon>
        <taxon>Bacteroidota</taxon>
        <taxon>Cytophagia</taxon>
        <taxon>Cytophagales</taxon>
        <taxon>Splendidivirgaceae</taxon>
        <taxon>Agaribacillus</taxon>
    </lineage>
</organism>
<evidence type="ECO:0000313" key="3">
    <source>
        <dbReference type="Proteomes" id="UP001172083"/>
    </source>
</evidence>
<proteinExistence type="predicted"/>
<comment type="caution">
    <text evidence="2">The sequence shown here is derived from an EMBL/GenBank/DDBJ whole genome shotgun (WGS) entry which is preliminary data.</text>
</comment>
<reference evidence="2" key="1">
    <citation type="submission" date="2023-06" db="EMBL/GenBank/DDBJ databases">
        <title>Genomic of Agaribacillus aureum.</title>
        <authorList>
            <person name="Wang G."/>
        </authorList>
    </citation>
    <scope>NUCLEOTIDE SEQUENCE</scope>
    <source>
        <strain evidence="2">BMA12</strain>
    </source>
</reference>
<sequence length="839" mass="95407">MRILKRILIYGIFLSVLLSLGGIIVSYVYQDKIVKVFIDEANNHLLTPIKVGKIRFSVLEKFPAMAIVMEDVYIRESIKDSNDPLGVANKIYLSFSIYNLLRGKYVVDKISLEEAEVKLKVTKAGRLNYKIIQQGEGAANPDFRFDIDKISLKNVAVVYHNERKEELIDLIAVNSTARLSQEGSVLSIDLDGNIKSNQIKVDDNSYFKDKNLEVTTAFTYELEKQLLSFSPSDVLVNQARFIVQGDYLIARENEIDLQVSGDNTHIQTLFSLLPEKVYQRFKKYRSKGKLYFNGEITGKLGRNISPELIINFGCQDATVIYPENNQKIDNVSLTGTFHTPSIDDLSKARLSITNIRAVLDNRPIAGKIVLENFKNYYIDCKIDAVLDVNSILGFFPNEQIASASGLIGIDINFKGRASDFKGSSRINRVENSGEISVENLNFKLTTNKLAFKNFNGHLLFRNNDLAINDFQASAGNSKFVLDGYFKNFLALLLSKKQPLIIQANLQSPMIDLDELLSSEIDKGKTQNTGPVKYYFDITPRLNLDFNCDVKMLKFRRLRGKDIKGDLWVKNQQASTQRLSFRAAGGSVTLNGKVDARPKNDILIATNAQFDHLDVDSIFYIFENFNQSFLQDHHLKGQFYADIKTRQAFNKNLKWYPNSLVAEVESSIKNGELNKFEPMKRVAKYVRRESLDHLRFSEIKNNIHIENQVIRIPPMEVSSNVRTIKVEGTHTFGQIIKYDLKIPIRNPDKRDKDEAFGAIEEDGKGNTNLFLTIVGSTSDYQVVYNTRKVKQKIKQDIKKEGQELREVFKNKGKKSETVELNEDEYFDFDSENAGGKGNNK</sequence>
<dbReference type="InterPro" id="IPR052894">
    <property type="entry name" value="AsmA-related"/>
</dbReference>
<keyword evidence="1" id="KW-0812">Transmembrane</keyword>
<name>A0ABT8LFW1_9BACT</name>
<gene>
    <name evidence="2" type="ORF">QQ020_30600</name>
</gene>
<feature type="transmembrane region" description="Helical" evidence="1">
    <location>
        <begin position="7"/>
        <end position="29"/>
    </location>
</feature>
<dbReference type="PANTHER" id="PTHR30441">
    <property type="entry name" value="DUF748 DOMAIN-CONTAINING PROTEIN"/>
    <property type="match status" value="1"/>
</dbReference>
<protein>
    <submittedName>
        <fullName evidence="2">AsmA-like C-terminal region-containing protein</fullName>
    </submittedName>
</protein>
<dbReference type="EMBL" id="JAUJEB010000009">
    <property type="protein sequence ID" value="MDN5216458.1"/>
    <property type="molecule type" value="Genomic_DNA"/>
</dbReference>